<reference evidence="3" key="1">
    <citation type="submission" date="2021-02" db="EMBL/GenBank/DDBJ databases">
        <authorList>
            <person name="Nowell W R."/>
        </authorList>
    </citation>
    <scope>NUCLEOTIDE SEQUENCE</scope>
    <source>
        <strain evidence="3">Ploen Becks lab</strain>
    </source>
</reference>
<dbReference type="AlphaFoldDB" id="A0A813RD63"/>
<dbReference type="SUPFAM" id="SSF48350">
    <property type="entry name" value="GTPase activation domain, GAP"/>
    <property type="match status" value="1"/>
</dbReference>
<evidence type="ECO:0000259" key="2">
    <source>
        <dbReference type="PROSITE" id="PS50115"/>
    </source>
</evidence>
<evidence type="ECO:0000313" key="3">
    <source>
        <dbReference type="EMBL" id="CAF0779442.1"/>
    </source>
</evidence>
<feature type="domain" description="Arf-GAP" evidence="2">
    <location>
        <begin position="196"/>
        <end position="331"/>
    </location>
</feature>
<proteinExistence type="predicted"/>
<keyword evidence="1" id="KW-0479">Metal-binding</keyword>
<accession>A0A813RD63</accession>
<evidence type="ECO:0000313" key="4">
    <source>
        <dbReference type="Proteomes" id="UP000663879"/>
    </source>
</evidence>
<dbReference type="OrthoDB" id="10664066at2759"/>
<dbReference type="InterPro" id="IPR052227">
    <property type="entry name" value="Arf-Rho-GAP_ANK-PH_domain"/>
</dbReference>
<gene>
    <name evidence="3" type="ORF">OXX778_LOCUS5378</name>
</gene>
<dbReference type="GO" id="GO:0005096">
    <property type="term" value="F:GTPase activator activity"/>
    <property type="evidence" value="ECO:0007669"/>
    <property type="project" value="InterPro"/>
</dbReference>
<dbReference type="InterPro" id="IPR038508">
    <property type="entry name" value="ArfGAP_dom_sf"/>
</dbReference>
<keyword evidence="4" id="KW-1185">Reference proteome</keyword>
<dbReference type="PANTHER" id="PTHR45899:SF2">
    <property type="entry name" value="RHO GTPASE ACTIVATING PROTEIN AT 15B, ISOFORM C"/>
    <property type="match status" value="1"/>
</dbReference>
<evidence type="ECO:0000256" key="1">
    <source>
        <dbReference type="PROSITE-ProRule" id="PRU00288"/>
    </source>
</evidence>
<dbReference type="Proteomes" id="UP000663879">
    <property type="component" value="Unassembled WGS sequence"/>
</dbReference>
<dbReference type="GO" id="GO:0005547">
    <property type="term" value="F:phosphatidylinositol-3,4,5-trisphosphate binding"/>
    <property type="evidence" value="ECO:0007669"/>
    <property type="project" value="TreeGrafter"/>
</dbReference>
<dbReference type="InterPro" id="IPR037278">
    <property type="entry name" value="ARFGAP/RecO"/>
</dbReference>
<dbReference type="SMART" id="SM00105">
    <property type="entry name" value="ArfGap"/>
    <property type="match status" value="1"/>
</dbReference>
<name>A0A813RD63_9BILA</name>
<dbReference type="GO" id="GO:0005737">
    <property type="term" value="C:cytoplasm"/>
    <property type="evidence" value="ECO:0007669"/>
    <property type="project" value="TreeGrafter"/>
</dbReference>
<keyword evidence="1" id="KW-0862">Zinc</keyword>
<dbReference type="GO" id="GO:0008270">
    <property type="term" value="F:zinc ion binding"/>
    <property type="evidence" value="ECO:0007669"/>
    <property type="project" value="UniProtKB-KW"/>
</dbReference>
<keyword evidence="1" id="KW-0863">Zinc-finger</keyword>
<dbReference type="Pfam" id="PF01412">
    <property type="entry name" value="ArfGap"/>
    <property type="match status" value="1"/>
</dbReference>
<organism evidence="3 4">
    <name type="scientific">Brachionus calyciflorus</name>
    <dbReference type="NCBI Taxonomy" id="104777"/>
    <lineage>
        <taxon>Eukaryota</taxon>
        <taxon>Metazoa</taxon>
        <taxon>Spiralia</taxon>
        <taxon>Gnathifera</taxon>
        <taxon>Rotifera</taxon>
        <taxon>Eurotatoria</taxon>
        <taxon>Monogononta</taxon>
        <taxon>Pseudotrocha</taxon>
        <taxon>Ploima</taxon>
        <taxon>Brachionidae</taxon>
        <taxon>Brachionus</taxon>
    </lineage>
</organism>
<protein>
    <recommendedName>
        <fullName evidence="2">Arf-GAP domain-containing protein</fullName>
    </recommendedName>
</protein>
<comment type="caution">
    <text evidence="3">The sequence shown here is derived from an EMBL/GenBank/DDBJ whole genome shotgun (WGS) entry which is preliminary data.</text>
</comment>
<dbReference type="InterPro" id="IPR001164">
    <property type="entry name" value="ArfGAP_dom"/>
</dbReference>
<dbReference type="SUPFAM" id="SSF57863">
    <property type="entry name" value="ArfGap/RecO-like zinc finger"/>
    <property type="match status" value="1"/>
</dbReference>
<dbReference type="PROSITE" id="PS50115">
    <property type="entry name" value="ARFGAP"/>
    <property type="match status" value="1"/>
</dbReference>
<dbReference type="PANTHER" id="PTHR45899">
    <property type="entry name" value="RHO GTPASE ACTIVATING PROTEIN AT 15B, ISOFORM C"/>
    <property type="match status" value="1"/>
</dbReference>
<dbReference type="EMBL" id="CAJNOC010000582">
    <property type="protein sequence ID" value="CAF0779442.1"/>
    <property type="molecule type" value="Genomic_DNA"/>
</dbReference>
<sequence>MSVVERPKLPVKLPLEQRKKLSITFTDYDSSSIDSGSRNFQVYYDGYYIQPIDQPVKLKHINNEPKTNSFFNDSIYCEYENQETDNSISEINEDKSDRCSYFSLDKFTSEDKSIISTDKSSCLSDTSFNLSESISSLVIDETKPPIPPKRTKKLLSLSHLNLSCQKEIVRRESSFIDECFNYLSPENESKKYFNLEEFRSEIFKNSANKVCADCKRSDIIPNWISCVYFITLCDFCAECHLKLSHYVSIFYVIKISLLYDYLKENESKKSLQLLDPEAFINIFNQAGNDKINSLIEYNSNDSLLQTKPQIEEFIKQKYVHKKFIIENQYDLSTNYLDDFNKALYQIVSGPCISMTIYYLFLGANRNYFQNEKTILDIALESNQKYQYLYLITNKSLMYSQLKNEANLEYLGDAIQIYNLTSPDRTTVKKIPLNLKLKNNDLIMTQFDSNRIKSQKINLNSIIKIFQLSESSVELKWCTTDHCILSHFLEFNNSSESQIWLKNIILKFKPSLSLELNNIFNYLNIKSFGFLNLDHLGQEQKVLIALFETQPSQVEKYFQKFIILIYINSDNSIKYEVIDIRKLNKLKLEKDTLLIDTPGRIFRLKSDGYGQNLKLWFDKLTCFIKLEFKSIEEQYLDKDNCVLLVEKCCSFIELNFLTQANFYPINFKFFKKGPDLYSKLKRDKNFKIETKRTKIDLILTCLKIFFSKYVKKFHGEVLDKENLKSLSESVFFSTLKRVILHLNFVHNYKNLNKMNLEDLSKLYTNIIFGDNTEINLVNMIENCEDYFGLKKGYLNFQYQIFDRFTKLKNLELVNLDTSSNRNFLITIYLFHKHSEQSFQLQIDENFTCKDALIKAKDEFNLYESKYWCLFEIFDHEQHLALQGLPQEKSSILLERVLPSKAKLIESISNWNSFNFIVKYNQIQIDFERFYITNEAYNLGMSSFLDKCQCLVLCNICGIFRTSFSKHSSGSCSSWHKKWTNSILSVRNANLKLLDASGKNLNMENFDLDSNKVLYEEIIEDCLFYYGLYEHNALKLSHIQHLNDELTNESSISKLISNKNKNSAPNSSEIMINEEECLTFYDKKMKLVYLIHFENKELALTRYCNLFKLAYFPDTWSIFKSDQMPNLKPKIPEMRKTILSRESQNRIS</sequence>
<dbReference type="Gene3D" id="1.10.220.150">
    <property type="entry name" value="Arf GTPase activating protein"/>
    <property type="match status" value="1"/>
</dbReference>
<dbReference type="InterPro" id="IPR008936">
    <property type="entry name" value="Rho_GTPase_activation_prot"/>
</dbReference>